<sequence>MQRRRIKHTTSFEERLAQEARRFKQAAEKEAPGSTARELFLRRARQAETASHMNAWLTSPALQIPKTDVQQDN</sequence>
<organism evidence="1 2">
    <name type="scientific">Bradyrhizobium cytisi</name>
    <dbReference type="NCBI Taxonomy" id="515489"/>
    <lineage>
        <taxon>Bacteria</taxon>
        <taxon>Pseudomonadati</taxon>
        <taxon>Pseudomonadota</taxon>
        <taxon>Alphaproteobacteria</taxon>
        <taxon>Hyphomicrobiales</taxon>
        <taxon>Nitrobacteraceae</taxon>
        <taxon>Bradyrhizobium</taxon>
    </lineage>
</organism>
<keyword evidence="2" id="KW-1185">Reference proteome</keyword>
<protein>
    <submittedName>
        <fullName evidence="1">Uncharacterized protein</fullName>
    </submittedName>
</protein>
<dbReference type="EMBL" id="VSSR01000021">
    <property type="protein sequence ID" value="TYL84924.1"/>
    <property type="molecule type" value="Genomic_DNA"/>
</dbReference>
<dbReference type="OrthoDB" id="8128823at2"/>
<gene>
    <name evidence="1" type="ORF">FXB38_14075</name>
</gene>
<dbReference type="AlphaFoldDB" id="A0A5S4WU95"/>
<comment type="caution">
    <text evidence="1">The sequence shown here is derived from an EMBL/GenBank/DDBJ whole genome shotgun (WGS) entry which is preliminary data.</text>
</comment>
<evidence type="ECO:0000313" key="1">
    <source>
        <dbReference type="EMBL" id="TYL84924.1"/>
    </source>
</evidence>
<evidence type="ECO:0000313" key="2">
    <source>
        <dbReference type="Proteomes" id="UP000324853"/>
    </source>
</evidence>
<accession>A0A5S4WU95</accession>
<dbReference type="Proteomes" id="UP000324853">
    <property type="component" value="Unassembled WGS sequence"/>
</dbReference>
<reference evidence="1 2" key="1">
    <citation type="submission" date="2019-08" db="EMBL/GenBank/DDBJ databases">
        <title>Bradyrhizobium hipponensis sp. nov., a rhizobium isolated from a Lupinus angustifolius root nodule in Tunisia.</title>
        <authorList>
            <person name="Off K."/>
            <person name="Rejili M."/>
            <person name="Mars M."/>
            <person name="Brachmann A."/>
            <person name="Marin M."/>
        </authorList>
    </citation>
    <scope>NUCLEOTIDE SEQUENCE [LARGE SCALE GENOMIC DNA]</scope>
    <source>
        <strain evidence="1 2">CTAW11</strain>
    </source>
</reference>
<name>A0A5S4WU95_9BRAD</name>
<proteinExistence type="predicted"/>